<comment type="similarity">
    <text evidence="2">Belongs to the membrane fusion protein (MFP) (TC 8.A.1) family.</text>
</comment>
<organism evidence="6 7">
    <name type="scientific">Pelagibaculum spongiae</name>
    <dbReference type="NCBI Taxonomy" id="2080658"/>
    <lineage>
        <taxon>Bacteria</taxon>
        <taxon>Pseudomonadati</taxon>
        <taxon>Pseudomonadota</taxon>
        <taxon>Gammaproteobacteria</taxon>
        <taxon>Oceanospirillales</taxon>
        <taxon>Pelagibaculum</taxon>
    </lineage>
</organism>
<dbReference type="Pfam" id="PF25967">
    <property type="entry name" value="RND-MFP_C"/>
    <property type="match status" value="1"/>
</dbReference>
<dbReference type="InterPro" id="IPR006143">
    <property type="entry name" value="RND_pump_MFP"/>
</dbReference>
<dbReference type="Pfam" id="PF25917">
    <property type="entry name" value="BSH_RND"/>
    <property type="match status" value="1"/>
</dbReference>
<comment type="subcellular location">
    <subcellularLocation>
        <location evidence="1">Cell envelope</location>
    </subcellularLocation>
</comment>
<reference evidence="6 7" key="1">
    <citation type="submission" date="2018-04" db="EMBL/GenBank/DDBJ databases">
        <title>Thalassorhabdus spongiae gen. nov., sp. nov., isolated from a marine sponge in South-West Iceland.</title>
        <authorList>
            <person name="Knobloch S."/>
            <person name="Daussin A."/>
            <person name="Johannsson R."/>
            <person name="Marteinsson V.T."/>
        </authorList>
    </citation>
    <scope>NUCLEOTIDE SEQUENCE [LARGE SCALE GENOMIC DNA]</scope>
    <source>
        <strain evidence="6 7">Hp12</strain>
    </source>
</reference>
<dbReference type="OrthoDB" id="1185083at2"/>
<accession>A0A2V1H0V6</accession>
<keyword evidence="7" id="KW-1185">Reference proteome</keyword>
<dbReference type="Gene3D" id="2.40.50.100">
    <property type="match status" value="1"/>
</dbReference>
<evidence type="ECO:0000256" key="2">
    <source>
        <dbReference type="ARBA" id="ARBA00009477"/>
    </source>
</evidence>
<feature type="domain" description="Multidrug resistance protein MdtA-like barrel-sandwich hybrid" evidence="4">
    <location>
        <begin position="66"/>
        <end position="184"/>
    </location>
</feature>
<dbReference type="RefSeq" id="WP_116686986.1">
    <property type="nucleotide sequence ID" value="NZ_CAWNYD010000003.1"/>
</dbReference>
<proteinExistence type="inferred from homology"/>
<dbReference type="GO" id="GO:0015562">
    <property type="term" value="F:efflux transmembrane transporter activity"/>
    <property type="evidence" value="ECO:0007669"/>
    <property type="project" value="TreeGrafter"/>
</dbReference>
<keyword evidence="3" id="KW-0813">Transport</keyword>
<evidence type="ECO:0000259" key="4">
    <source>
        <dbReference type="Pfam" id="PF25917"/>
    </source>
</evidence>
<dbReference type="EMBL" id="QDDL01000003">
    <property type="protein sequence ID" value="PVZ69652.1"/>
    <property type="molecule type" value="Genomic_DNA"/>
</dbReference>
<dbReference type="InterPro" id="IPR058625">
    <property type="entry name" value="MdtA-like_BSH"/>
</dbReference>
<protein>
    <submittedName>
        <fullName evidence="6">Uncharacterized protein</fullName>
    </submittedName>
</protein>
<comment type="caution">
    <text evidence="6">The sequence shown here is derived from an EMBL/GenBank/DDBJ whole genome shotgun (WGS) entry which is preliminary data.</text>
</comment>
<dbReference type="AlphaFoldDB" id="A0A2V1H0V6"/>
<dbReference type="Gene3D" id="1.10.287.470">
    <property type="entry name" value="Helix hairpin bin"/>
    <property type="match status" value="1"/>
</dbReference>
<feature type="domain" description="Multidrug resistance protein MdtA-like C-terminal permuted SH3" evidence="5">
    <location>
        <begin position="281"/>
        <end position="338"/>
    </location>
</feature>
<dbReference type="PANTHER" id="PTHR30469">
    <property type="entry name" value="MULTIDRUG RESISTANCE PROTEIN MDTA"/>
    <property type="match status" value="1"/>
</dbReference>
<evidence type="ECO:0000256" key="1">
    <source>
        <dbReference type="ARBA" id="ARBA00004196"/>
    </source>
</evidence>
<name>A0A2V1H0V6_9GAMM</name>
<dbReference type="InterPro" id="IPR058627">
    <property type="entry name" value="MdtA-like_C"/>
</dbReference>
<dbReference type="GO" id="GO:1990281">
    <property type="term" value="C:efflux pump complex"/>
    <property type="evidence" value="ECO:0007669"/>
    <property type="project" value="TreeGrafter"/>
</dbReference>
<dbReference type="Gene3D" id="2.40.30.170">
    <property type="match status" value="1"/>
</dbReference>
<evidence type="ECO:0000313" key="6">
    <source>
        <dbReference type="EMBL" id="PVZ69652.1"/>
    </source>
</evidence>
<dbReference type="SUPFAM" id="SSF111369">
    <property type="entry name" value="HlyD-like secretion proteins"/>
    <property type="match status" value="1"/>
</dbReference>
<dbReference type="Proteomes" id="UP000244906">
    <property type="component" value="Unassembled WGS sequence"/>
</dbReference>
<dbReference type="PANTHER" id="PTHR30469:SF20">
    <property type="entry name" value="EFFLUX RND TRANSPORTER PERIPLASMIC ADAPTOR SUBUNIT"/>
    <property type="match status" value="1"/>
</dbReference>
<sequence>MKQIFKLVTLALGLMLGLNGCSKSEPVEQLPISENARPVKLFQVSSDAAAERIFSAHIEAAEQSQLAFRVHGTVSELLVNPGQTVKEGDLLAALDPTDFQLNLKEKQTRLDKARADYGRAQQLKNEHTLSQSRFDSTQAAFRLAEVAYENAQNQLDYTHLRAPFSGVIARNMVDPFQDITAKQPILLIQKIDQLEVIFQIPEQSMSQLRRNTQPPVAQVSFDGIQGRFKAVYKEHNTQPDPSTLAYQISYIMTRPSIANLLPGMTAAIHLKIPDYRRPQGLAVPAAAVFADAAGDTFIWKVTPEMTVNKSAVSVGQLSGEMINIIQGIDKGDKIVAAGVHFLQPGQKIQQLPRERGI</sequence>
<evidence type="ECO:0000313" key="7">
    <source>
        <dbReference type="Proteomes" id="UP000244906"/>
    </source>
</evidence>
<gene>
    <name evidence="6" type="ORF">DC094_10135</name>
</gene>
<evidence type="ECO:0000259" key="5">
    <source>
        <dbReference type="Pfam" id="PF25967"/>
    </source>
</evidence>
<dbReference type="NCBIfam" id="TIGR01730">
    <property type="entry name" value="RND_mfp"/>
    <property type="match status" value="1"/>
</dbReference>
<dbReference type="Gene3D" id="2.40.420.20">
    <property type="match status" value="1"/>
</dbReference>
<evidence type="ECO:0000256" key="3">
    <source>
        <dbReference type="ARBA" id="ARBA00022448"/>
    </source>
</evidence>